<dbReference type="PANTHER" id="PTHR33643">
    <property type="entry name" value="UREASE ACCESSORY PROTEIN D"/>
    <property type="match status" value="1"/>
</dbReference>
<comment type="subunit">
    <text evidence="3">UreD, UreF and UreG form a complex that acts as a GTP-hydrolysis-dependent molecular chaperone, activating the urease apoprotein by helping to assemble the nickel containing metallocenter of UreC. The UreE protein probably delivers the nickel.</text>
</comment>
<keyword evidence="3" id="KW-0963">Cytoplasm</keyword>
<name>A0ABQ6A825_9PROT</name>
<dbReference type="HAMAP" id="MF_01384">
    <property type="entry name" value="UreD"/>
    <property type="match status" value="1"/>
</dbReference>
<keyword evidence="5" id="KW-1185">Reference proteome</keyword>
<evidence type="ECO:0000256" key="2">
    <source>
        <dbReference type="ARBA" id="ARBA00023186"/>
    </source>
</evidence>
<dbReference type="Proteomes" id="UP001156641">
    <property type="component" value="Unassembled WGS sequence"/>
</dbReference>
<evidence type="ECO:0000313" key="4">
    <source>
        <dbReference type="EMBL" id="GLR68620.1"/>
    </source>
</evidence>
<reference evidence="5" key="1">
    <citation type="journal article" date="2019" name="Int. J. Syst. Evol. Microbiol.">
        <title>The Global Catalogue of Microorganisms (GCM) 10K type strain sequencing project: providing services to taxonomists for standard genome sequencing and annotation.</title>
        <authorList>
            <consortium name="The Broad Institute Genomics Platform"/>
            <consortium name="The Broad Institute Genome Sequencing Center for Infectious Disease"/>
            <person name="Wu L."/>
            <person name="Ma J."/>
        </authorList>
    </citation>
    <scope>NUCLEOTIDE SEQUENCE [LARGE SCALE GENOMIC DNA]</scope>
    <source>
        <strain evidence="5">NBRC 112502</strain>
    </source>
</reference>
<keyword evidence="3" id="KW-0996">Nickel insertion</keyword>
<accession>A0ABQ6A825</accession>
<comment type="subcellular location">
    <subcellularLocation>
        <location evidence="3">Cytoplasm</location>
    </subcellularLocation>
</comment>
<evidence type="ECO:0000256" key="3">
    <source>
        <dbReference type="HAMAP-Rule" id="MF_01384"/>
    </source>
</evidence>
<dbReference type="EMBL" id="BSOS01000090">
    <property type="protein sequence ID" value="GLR68620.1"/>
    <property type="molecule type" value="Genomic_DNA"/>
</dbReference>
<sequence length="274" mass="29019">MNFVPARQDAIAAPQRARGRLDLGFTHDGTDTRLDRFYQEGCLKARLPRGPGVEAVALNISGGIAGGDALDIALALTPRAVVTFTTQAAERVYRVLEAPARIRTRLTAGAGARLHYLPQETILFDGFSLDRALDIDLCAGAEFLGVESLIFGRLAMGEILREGYLRDRISLSRDGALLWQDSTRLEGDIAAGLDRPGVAAGARAVASVFAVGPGMAERLGAVRAALTSAHASASWTGDVLLARILAPDAAALRHVVARALAVLRPGPLPRVWQG</sequence>
<dbReference type="PANTHER" id="PTHR33643:SF1">
    <property type="entry name" value="UREASE ACCESSORY PROTEIN D"/>
    <property type="match status" value="1"/>
</dbReference>
<protein>
    <recommendedName>
        <fullName evidence="3">Urease accessory protein UreD</fullName>
    </recommendedName>
</protein>
<comment type="function">
    <text evidence="3">Required for maturation of urease via the functional incorporation of the urease nickel metallocenter.</text>
</comment>
<comment type="caution">
    <text evidence="4">The sequence shown here is derived from an EMBL/GenBank/DDBJ whole genome shotgun (WGS) entry which is preliminary data.</text>
</comment>
<organism evidence="4 5">
    <name type="scientific">Acidocella aquatica</name>
    <dbReference type="NCBI Taxonomy" id="1922313"/>
    <lineage>
        <taxon>Bacteria</taxon>
        <taxon>Pseudomonadati</taxon>
        <taxon>Pseudomonadota</taxon>
        <taxon>Alphaproteobacteria</taxon>
        <taxon>Acetobacterales</taxon>
        <taxon>Acidocellaceae</taxon>
        <taxon>Acidocella</taxon>
    </lineage>
</organism>
<keyword evidence="2 3" id="KW-0143">Chaperone</keyword>
<comment type="similarity">
    <text evidence="1 3">Belongs to the UreD family.</text>
</comment>
<evidence type="ECO:0000256" key="1">
    <source>
        <dbReference type="ARBA" id="ARBA00007177"/>
    </source>
</evidence>
<evidence type="ECO:0000313" key="5">
    <source>
        <dbReference type="Proteomes" id="UP001156641"/>
    </source>
</evidence>
<dbReference type="Pfam" id="PF01774">
    <property type="entry name" value="UreD"/>
    <property type="match status" value="1"/>
</dbReference>
<dbReference type="InterPro" id="IPR002669">
    <property type="entry name" value="UreD"/>
</dbReference>
<gene>
    <name evidence="3 4" type="primary">ureD</name>
    <name evidence="4" type="ORF">GCM10010909_33010</name>
</gene>
<proteinExistence type="inferred from homology"/>